<dbReference type="Pfam" id="PF07694">
    <property type="entry name" value="5TM-5TMR_LYT"/>
    <property type="match status" value="1"/>
</dbReference>
<evidence type="ECO:0000256" key="14">
    <source>
        <dbReference type="SAM" id="Phobius"/>
    </source>
</evidence>
<keyword evidence="4" id="KW-1003">Cell membrane</keyword>
<dbReference type="SUPFAM" id="SSF55874">
    <property type="entry name" value="ATPase domain of HSP90 chaperone/DNA topoisomerase II/histidine kinase"/>
    <property type="match status" value="1"/>
</dbReference>
<evidence type="ECO:0000256" key="13">
    <source>
        <dbReference type="ARBA" id="ARBA00023136"/>
    </source>
</evidence>
<evidence type="ECO:0000256" key="7">
    <source>
        <dbReference type="ARBA" id="ARBA00022692"/>
    </source>
</evidence>
<dbReference type="GO" id="GO:0071555">
    <property type="term" value="P:cell wall organization"/>
    <property type="evidence" value="ECO:0007669"/>
    <property type="project" value="InterPro"/>
</dbReference>
<keyword evidence="9 16" id="KW-0418">Kinase</keyword>
<keyword evidence="12" id="KW-0902">Two-component regulatory system</keyword>
<feature type="transmembrane region" description="Helical" evidence="14">
    <location>
        <begin position="102"/>
        <end position="126"/>
    </location>
</feature>
<dbReference type="InterPro" id="IPR003018">
    <property type="entry name" value="GAF"/>
</dbReference>
<dbReference type="InterPro" id="IPR050640">
    <property type="entry name" value="Bact_2-comp_sensor_kinase"/>
</dbReference>
<keyword evidence="17" id="KW-1185">Reference proteome</keyword>
<evidence type="ECO:0000256" key="1">
    <source>
        <dbReference type="ARBA" id="ARBA00000085"/>
    </source>
</evidence>
<evidence type="ECO:0000256" key="9">
    <source>
        <dbReference type="ARBA" id="ARBA00022777"/>
    </source>
</evidence>
<evidence type="ECO:0000256" key="4">
    <source>
        <dbReference type="ARBA" id="ARBA00022475"/>
    </source>
</evidence>
<dbReference type="GO" id="GO:0005524">
    <property type="term" value="F:ATP binding"/>
    <property type="evidence" value="ECO:0007669"/>
    <property type="project" value="UniProtKB-KW"/>
</dbReference>
<dbReference type="SUPFAM" id="SSF55781">
    <property type="entry name" value="GAF domain-like"/>
    <property type="match status" value="1"/>
</dbReference>
<gene>
    <name evidence="16" type="ORF">HGP28_03575</name>
</gene>
<feature type="transmembrane region" description="Helical" evidence="14">
    <location>
        <begin position="71"/>
        <end position="90"/>
    </location>
</feature>
<proteinExistence type="predicted"/>
<keyword evidence="11 14" id="KW-1133">Transmembrane helix</keyword>
<evidence type="ECO:0000256" key="2">
    <source>
        <dbReference type="ARBA" id="ARBA00004651"/>
    </source>
</evidence>
<dbReference type="Proteomes" id="UP000535589">
    <property type="component" value="Unassembled WGS sequence"/>
</dbReference>
<evidence type="ECO:0000256" key="5">
    <source>
        <dbReference type="ARBA" id="ARBA00022553"/>
    </source>
</evidence>
<dbReference type="Gene3D" id="3.30.565.10">
    <property type="entry name" value="Histidine kinase-like ATPase, C-terminal domain"/>
    <property type="match status" value="1"/>
</dbReference>
<evidence type="ECO:0000256" key="8">
    <source>
        <dbReference type="ARBA" id="ARBA00022741"/>
    </source>
</evidence>
<accession>A0A7X8TNT5</accession>
<dbReference type="AlphaFoldDB" id="A0A7X8TNT5"/>
<evidence type="ECO:0000256" key="11">
    <source>
        <dbReference type="ARBA" id="ARBA00022989"/>
    </source>
</evidence>
<keyword evidence="6" id="KW-0808">Transferase</keyword>
<protein>
    <recommendedName>
        <fullName evidence="3">histidine kinase</fullName>
        <ecNumber evidence="3">2.7.13.3</ecNumber>
    </recommendedName>
</protein>
<keyword evidence="5" id="KW-0597">Phosphoprotein</keyword>
<evidence type="ECO:0000313" key="17">
    <source>
        <dbReference type="Proteomes" id="UP000535589"/>
    </source>
</evidence>
<dbReference type="Pfam" id="PF13185">
    <property type="entry name" value="GAF_2"/>
    <property type="match status" value="1"/>
</dbReference>
<feature type="transmembrane region" description="Helical" evidence="14">
    <location>
        <begin position="138"/>
        <end position="159"/>
    </location>
</feature>
<comment type="subcellular location">
    <subcellularLocation>
        <location evidence="2">Cell membrane</location>
        <topology evidence="2">Multi-pass membrane protein</topology>
    </subcellularLocation>
</comment>
<dbReference type="Pfam" id="PF06580">
    <property type="entry name" value="His_kinase"/>
    <property type="match status" value="1"/>
</dbReference>
<evidence type="ECO:0000256" key="10">
    <source>
        <dbReference type="ARBA" id="ARBA00022840"/>
    </source>
</evidence>
<sequence length="588" mass="64619">MELLVSLLQQMCVYLVLAYLLSKTPIVLPLLSVSAHLSHRLICYLLFSAFCVLGTYLGLHIDDAIANTRAIGAVMGGLFGGPVVGFAVGFTGGLHRYFMGGFTDLACAVSTTAEGVIGGVLHVYLLARHRRATLFNPAVVFAVTFLAELVQMGLLLLIARPFDQAFALVSTIATPMILANSCGAALFVSILSDRKTIVEKYSATFSRRALNIADRSVGILSSGLTAQNAEKIARIIYEETHVGAVAITDQKKILAFVGIGDDHHQPNTPISSRSTQEALRDNRIIYLDGTEHPYQCSLSPHCKLGSALIIPLLAGKQVVGTIKLYEPKRKLFSRVNMSIAEGIAQLLSSQILYGTYLEQRELLTQAEIKLLQAQINPHFLFNALNTISAITRKEPEKARELIQNLSHFFRSNLKQNIHSVPLREELGHVAAYLSIEQARFSDRLSVSVTIDEALLEIKVPSFTLQPLVENAIKHGIAQMFDGGELKIYSQENEQGVEIVVEDNAGRFSLPQENHNGLGLDIVNKRLIHHFGRDSALKIHCEPNHVTQMRFIIPKQTTTSVVTETHPLPHTATQAVSPMEGNYAARSRY</sequence>
<evidence type="ECO:0000256" key="12">
    <source>
        <dbReference type="ARBA" id="ARBA00023012"/>
    </source>
</evidence>
<comment type="caution">
    <text evidence="16">The sequence shown here is derived from an EMBL/GenBank/DDBJ whole genome shotgun (WGS) entry which is preliminary data.</text>
</comment>
<dbReference type="Gene3D" id="3.30.450.40">
    <property type="match status" value="1"/>
</dbReference>
<evidence type="ECO:0000256" key="6">
    <source>
        <dbReference type="ARBA" id="ARBA00022679"/>
    </source>
</evidence>
<dbReference type="PANTHER" id="PTHR34220">
    <property type="entry name" value="SENSOR HISTIDINE KINASE YPDA"/>
    <property type="match status" value="1"/>
</dbReference>
<keyword evidence="10" id="KW-0067">ATP-binding</keyword>
<feature type="transmembrane region" description="Helical" evidence="14">
    <location>
        <begin position="12"/>
        <end position="31"/>
    </location>
</feature>
<feature type="domain" description="GAF" evidence="15">
    <location>
        <begin position="220"/>
        <end position="361"/>
    </location>
</feature>
<dbReference type="InterPro" id="IPR011620">
    <property type="entry name" value="Sig_transdc_His_kinase_LytS_TM"/>
</dbReference>
<dbReference type="PANTHER" id="PTHR34220:SF10">
    <property type="entry name" value="SENSOR HISTIDINE KINASE BTSS"/>
    <property type="match status" value="1"/>
</dbReference>
<dbReference type="InterPro" id="IPR036890">
    <property type="entry name" value="HATPase_C_sf"/>
</dbReference>
<dbReference type="GO" id="GO:0005886">
    <property type="term" value="C:plasma membrane"/>
    <property type="evidence" value="ECO:0007669"/>
    <property type="project" value="UniProtKB-SubCell"/>
</dbReference>
<name>A0A7X8TNT5_9VIBR</name>
<dbReference type="SMART" id="SM00065">
    <property type="entry name" value="GAF"/>
    <property type="match status" value="1"/>
</dbReference>
<keyword evidence="13 14" id="KW-0472">Membrane</keyword>
<dbReference type="EMBL" id="JABAIK010000002">
    <property type="protein sequence ID" value="NLS11970.1"/>
    <property type="molecule type" value="Genomic_DNA"/>
</dbReference>
<dbReference type="InterPro" id="IPR029016">
    <property type="entry name" value="GAF-like_dom_sf"/>
</dbReference>
<feature type="transmembrane region" description="Helical" evidence="14">
    <location>
        <begin position="165"/>
        <end position="191"/>
    </location>
</feature>
<evidence type="ECO:0000313" key="16">
    <source>
        <dbReference type="EMBL" id="NLS11970.1"/>
    </source>
</evidence>
<reference evidence="16 17" key="1">
    <citation type="submission" date="2020-04" db="EMBL/GenBank/DDBJ databases">
        <title>Vibrio sp. SM6, a novel species isolated from seawater.</title>
        <authorList>
            <person name="Wang X."/>
        </authorList>
    </citation>
    <scope>NUCLEOTIDE SEQUENCE [LARGE SCALE GENOMIC DNA]</scope>
    <source>
        <strain evidence="16 17">SM6</strain>
    </source>
</reference>
<evidence type="ECO:0000256" key="3">
    <source>
        <dbReference type="ARBA" id="ARBA00012438"/>
    </source>
</evidence>
<dbReference type="EC" id="2.7.13.3" evidence="3"/>
<organism evidence="16 17">
    <name type="scientific">Vibrio agarilyticus</name>
    <dbReference type="NCBI Taxonomy" id="2726741"/>
    <lineage>
        <taxon>Bacteria</taxon>
        <taxon>Pseudomonadati</taxon>
        <taxon>Pseudomonadota</taxon>
        <taxon>Gammaproteobacteria</taxon>
        <taxon>Vibrionales</taxon>
        <taxon>Vibrionaceae</taxon>
        <taxon>Vibrio</taxon>
    </lineage>
</organism>
<evidence type="ECO:0000259" key="15">
    <source>
        <dbReference type="SMART" id="SM00065"/>
    </source>
</evidence>
<keyword evidence="8" id="KW-0547">Nucleotide-binding</keyword>
<dbReference type="InterPro" id="IPR010559">
    <property type="entry name" value="Sig_transdc_His_kin_internal"/>
</dbReference>
<dbReference type="GO" id="GO:0000155">
    <property type="term" value="F:phosphorelay sensor kinase activity"/>
    <property type="evidence" value="ECO:0007669"/>
    <property type="project" value="InterPro"/>
</dbReference>
<comment type="catalytic activity">
    <reaction evidence="1">
        <text>ATP + protein L-histidine = ADP + protein N-phospho-L-histidine.</text>
        <dbReference type="EC" id="2.7.13.3"/>
    </reaction>
</comment>
<keyword evidence="7 14" id="KW-0812">Transmembrane</keyword>
<feature type="transmembrane region" description="Helical" evidence="14">
    <location>
        <begin position="37"/>
        <end position="59"/>
    </location>
</feature>